<keyword evidence="9" id="KW-0520">NAD</keyword>
<name>A0A0G0VE61_9BACT</name>
<keyword evidence="2" id="KW-0662">Pyridine nucleotide biosynthesis</keyword>
<keyword evidence="7" id="KW-0067">ATP-binding</keyword>
<evidence type="ECO:0000256" key="2">
    <source>
        <dbReference type="ARBA" id="ARBA00022642"/>
    </source>
</evidence>
<dbReference type="Gene3D" id="2.60.200.30">
    <property type="entry name" value="Probable inorganic polyphosphate/atp-NAD kinase, domain 2"/>
    <property type="match status" value="1"/>
</dbReference>
<dbReference type="GO" id="GO:0003951">
    <property type="term" value="F:NAD+ kinase activity"/>
    <property type="evidence" value="ECO:0007669"/>
    <property type="project" value="UniProtKB-EC"/>
</dbReference>
<dbReference type="InterPro" id="IPR017438">
    <property type="entry name" value="ATP-NAD_kinase_N"/>
</dbReference>
<dbReference type="GO" id="GO:0051287">
    <property type="term" value="F:NAD binding"/>
    <property type="evidence" value="ECO:0007669"/>
    <property type="project" value="UniProtKB-ARBA"/>
</dbReference>
<dbReference type="PATRIC" id="fig|1618997.3.peg.528"/>
<dbReference type="UniPathway" id="UPA00253">
    <property type="reaction ID" value="UER00332"/>
</dbReference>
<dbReference type="GO" id="GO:0016779">
    <property type="term" value="F:nucleotidyltransferase activity"/>
    <property type="evidence" value="ECO:0007669"/>
    <property type="project" value="UniProtKB-KW"/>
</dbReference>
<evidence type="ECO:0000256" key="4">
    <source>
        <dbReference type="ARBA" id="ARBA00022695"/>
    </source>
</evidence>
<evidence type="ECO:0000256" key="3">
    <source>
        <dbReference type="ARBA" id="ARBA00022679"/>
    </source>
</evidence>
<protein>
    <submittedName>
        <fullName evidence="11">Inorganic polyphosphate/ATP-NAD kinase</fullName>
    </submittedName>
</protein>
<evidence type="ECO:0000256" key="8">
    <source>
        <dbReference type="ARBA" id="ARBA00022857"/>
    </source>
</evidence>
<dbReference type="InterPro" id="IPR002504">
    <property type="entry name" value="NADK"/>
</dbReference>
<dbReference type="SUPFAM" id="SSF52374">
    <property type="entry name" value="Nucleotidylyl transferase"/>
    <property type="match status" value="1"/>
</dbReference>
<comment type="caution">
    <text evidence="11">The sequence shown here is derived from an EMBL/GenBank/DDBJ whole genome shotgun (WGS) entry which is preliminary data.</text>
</comment>
<dbReference type="AlphaFoldDB" id="A0A0G0VE61"/>
<reference evidence="11 12" key="1">
    <citation type="journal article" date="2015" name="Nature">
        <title>rRNA introns, odd ribosomes, and small enigmatic genomes across a large radiation of phyla.</title>
        <authorList>
            <person name="Brown C.T."/>
            <person name="Hug L.A."/>
            <person name="Thomas B.C."/>
            <person name="Sharon I."/>
            <person name="Castelle C.J."/>
            <person name="Singh A."/>
            <person name="Wilkins M.J."/>
            <person name="Williams K.H."/>
            <person name="Banfield J.F."/>
        </authorList>
    </citation>
    <scope>NUCLEOTIDE SEQUENCE [LARGE SCALE GENOMIC DNA]</scope>
</reference>
<comment type="catalytic activity">
    <reaction evidence="10">
        <text>NAD(+) + ATP = ADP + NADP(+) + H(+)</text>
        <dbReference type="Rhea" id="RHEA:18629"/>
        <dbReference type="ChEBI" id="CHEBI:15378"/>
        <dbReference type="ChEBI" id="CHEBI:30616"/>
        <dbReference type="ChEBI" id="CHEBI:57540"/>
        <dbReference type="ChEBI" id="CHEBI:58349"/>
        <dbReference type="ChEBI" id="CHEBI:456216"/>
        <dbReference type="EC" id="2.7.1.23"/>
    </reaction>
</comment>
<evidence type="ECO:0000256" key="7">
    <source>
        <dbReference type="ARBA" id="ARBA00022840"/>
    </source>
</evidence>
<evidence type="ECO:0000256" key="1">
    <source>
        <dbReference type="ARBA" id="ARBA00004790"/>
    </source>
</evidence>
<keyword evidence="8" id="KW-0521">NADP</keyword>
<dbReference type="CDD" id="cd02165">
    <property type="entry name" value="NMNAT"/>
    <property type="match status" value="1"/>
</dbReference>
<keyword evidence="4" id="KW-0548">Nucleotidyltransferase</keyword>
<dbReference type="Pfam" id="PF01513">
    <property type="entry name" value="NAD_kinase"/>
    <property type="match status" value="1"/>
</dbReference>
<dbReference type="InterPro" id="IPR014729">
    <property type="entry name" value="Rossmann-like_a/b/a_fold"/>
</dbReference>
<sequence length="465" mass="51996">MSIVMFGTSANPPGLHHEVTVRFLASKFDRVDVWPCGPRTDGKNSTNGTAPIHRAAMADLAYGNIPGVIVESSDLEQDEFSRTWKIREKYLASGEDVWLAVGTDLVKGGRDGKSDIHRWERGNELWQHAKFVVIAREGYEIDSCDLPPHHQYFNSVQSGSSSEIRDLAFHWRPFEYLVNPNIATYIKRHNLYRGLPTPAVMDYRIEDPQLLVVADSWNEEAKRMTEILAPLVNEEHPNLIVTLGGDGTMLRAIHKYWRLRVPFFGINLGHVGFLLNNIRDIFVPSMLAGNHVLLPSPLLHVETWNETSGVLQKGLAFNDAWLERKRGGMAVMEVLVNGEVWIPRAVGDGMLVSTAAGSTAYARAMGATPLAVGDSSMLLVGSNLAEPFGWKSAHIPLDDVIECRTLERGTSVSKRRPLYGFVDGEDQGEVDGMRIRTSRIAAVELAYLHGYDRRRKVMELQFPRS</sequence>
<organism evidence="11 12">
    <name type="scientific">Candidatus Uhrbacteria bacterium GW2011_GWF2_41_16</name>
    <dbReference type="NCBI Taxonomy" id="1618997"/>
    <lineage>
        <taxon>Bacteria</taxon>
        <taxon>Candidatus Uhriibacteriota</taxon>
    </lineage>
</organism>
<dbReference type="InterPro" id="IPR005248">
    <property type="entry name" value="NadD/NMNAT"/>
</dbReference>
<dbReference type="GO" id="GO:0006741">
    <property type="term" value="P:NADP+ biosynthetic process"/>
    <property type="evidence" value="ECO:0007669"/>
    <property type="project" value="InterPro"/>
</dbReference>
<evidence type="ECO:0000256" key="9">
    <source>
        <dbReference type="ARBA" id="ARBA00023027"/>
    </source>
</evidence>
<gene>
    <name evidence="11" type="ORF">UU48_C0006G0006</name>
</gene>
<dbReference type="GO" id="GO:0005524">
    <property type="term" value="F:ATP binding"/>
    <property type="evidence" value="ECO:0007669"/>
    <property type="project" value="UniProtKB-KW"/>
</dbReference>
<dbReference type="Gene3D" id="3.40.50.620">
    <property type="entry name" value="HUPs"/>
    <property type="match status" value="1"/>
</dbReference>
<evidence type="ECO:0000313" key="11">
    <source>
        <dbReference type="EMBL" id="KKR97966.1"/>
    </source>
</evidence>
<dbReference type="Proteomes" id="UP000034746">
    <property type="component" value="Unassembled WGS sequence"/>
</dbReference>
<keyword evidence="5" id="KW-0547">Nucleotide-binding</keyword>
<proteinExistence type="predicted"/>
<dbReference type="InterPro" id="IPR016064">
    <property type="entry name" value="NAD/diacylglycerol_kinase_sf"/>
</dbReference>
<evidence type="ECO:0000256" key="10">
    <source>
        <dbReference type="ARBA" id="ARBA00047925"/>
    </source>
</evidence>
<evidence type="ECO:0000313" key="12">
    <source>
        <dbReference type="Proteomes" id="UP000034746"/>
    </source>
</evidence>
<keyword evidence="6 11" id="KW-0418">Kinase</keyword>
<dbReference type="InterPro" id="IPR017437">
    <property type="entry name" value="ATP-NAD_kinase_PpnK-typ_C"/>
</dbReference>
<dbReference type="PANTHER" id="PTHR20275:SF0">
    <property type="entry name" value="NAD KINASE"/>
    <property type="match status" value="1"/>
</dbReference>
<comment type="pathway">
    <text evidence="1">Cofactor biosynthesis; NAD(+) biosynthesis.</text>
</comment>
<evidence type="ECO:0000256" key="5">
    <source>
        <dbReference type="ARBA" id="ARBA00022741"/>
    </source>
</evidence>
<dbReference type="Gene3D" id="3.40.50.10330">
    <property type="entry name" value="Probable inorganic polyphosphate/atp-NAD kinase, domain 1"/>
    <property type="match status" value="1"/>
</dbReference>
<dbReference type="GO" id="GO:0009435">
    <property type="term" value="P:NAD+ biosynthetic process"/>
    <property type="evidence" value="ECO:0007669"/>
    <property type="project" value="UniProtKB-UniPathway"/>
</dbReference>
<dbReference type="EMBL" id="LCAU01000006">
    <property type="protein sequence ID" value="KKR97966.1"/>
    <property type="molecule type" value="Genomic_DNA"/>
</dbReference>
<accession>A0A0G0VE61</accession>
<dbReference type="SUPFAM" id="SSF111331">
    <property type="entry name" value="NAD kinase/diacylglycerol kinase-like"/>
    <property type="match status" value="1"/>
</dbReference>
<evidence type="ECO:0000256" key="6">
    <source>
        <dbReference type="ARBA" id="ARBA00022777"/>
    </source>
</evidence>
<dbReference type="PANTHER" id="PTHR20275">
    <property type="entry name" value="NAD KINASE"/>
    <property type="match status" value="1"/>
</dbReference>
<keyword evidence="3" id="KW-0808">Transferase</keyword>